<comment type="caution">
    <text evidence="1">The sequence shown here is derived from an EMBL/GenBank/DDBJ whole genome shotgun (WGS) entry which is preliminary data.</text>
</comment>
<keyword evidence="2" id="KW-1185">Reference proteome</keyword>
<dbReference type="AlphaFoldDB" id="A0A5N6P0E7"/>
<proteinExistence type="predicted"/>
<sequence length="227" mass="24632">MKLGDSVVQLCENALLEVFNDYKRIHSDLHPNKATSSSSNTMNEDTSGTKGFSIFGNVDDTFKALRERKMDEVKRQKAELDEKDTYGVKSEEEPEKTNVSDLCFTSSSIIQTVSGKAGKFSDHGPSTGPDSTGGICAGNWSVAGPRLRLRTHTNKLHSSPAGLLARRTSLPAGAHGLTRRIQNETGFVIVKIGDEHGYSRERESNGVDVAKVSSSTVVRSYPQISGN</sequence>
<dbReference type="EMBL" id="SZYD01000008">
    <property type="protein sequence ID" value="KAD5508352.1"/>
    <property type="molecule type" value="Genomic_DNA"/>
</dbReference>
<evidence type="ECO:0000313" key="2">
    <source>
        <dbReference type="Proteomes" id="UP000326396"/>
    </source>
</evidence>
<protein>
    <submittedName>
        <fullName evidence="1">Uncharacterized protein</fullName>
    </submittedName>
</protein>
<evidence type="ECO:0000313" key="1">
    <source>
        <dbReference type="EMBL" id="KAD5508352.1"/>
    </source>
</evidence>
<dbReference type="Proteomes" id="UP000326396">
    <property type="component" value="Linkage Group LG16"/>
</dbReference>
<accession>A0A5N6P0E7</accession>
<reference evidence="1 2" key="1">
    <citation type="submission" date="2019-05" db="EMBL/GenBank/DDBJ databases">
        <title>Mikania micrantha, genome provides insights into the molecular mechanism of rapid growth.</title>
        <authorList>
            <person name="Liu B."/>
        </authorList>
    </citation>
    <scope>NUCLEOTIDE SEQUENCE [LARGE SCALE GENOMIC DNA]</scope>
    <source>
        <strain evidence="1">NLD-2019</strain>
        <tissue evidence="1">Leaf</tissue>
    </source>
</reference>
<gene>
    <name evidence="1" type="ORF">E3N88_16055</name>
</gene>
<organism evidence="1 2">
    <name type="scientific">Mikania micrantha</name>
    <name type="common">bitter vine</name>
    <dbReference type="NCBI Taxonomy" id="192012"/>
    <lineage>
        <taxon>Eukaryota</taxon>
        <taxon>Viridiplantae</taxon>
        <taxon>Streptophyta</taxon>
        <taxon>Embryophyta</taxon>
        <taxon>Tracheophyta</taxon>
        <taxon>Spermatophyta</taxon>
        <taxon>Magnoliopsida</taxon>
        <taxon>eudicotyledons</taxon>
        <taxon>Gunneridae</taxon>
        <taxon>Pentapetalae</taxon>
        <taxon>asterids</taxon>
        <taxon>campanulids</taxon>
        <taxon>Asterales</taxon>
        <taxon>Asteraceae</taxon>
        <taxon>Asteroideae</taxon>
        <taxon>Heliantheae alliance</taxon>
        <taxon>Eupatorieae</taxon>
        <taxon>Mikania</taxon>
    </lineage>
</organism>
<name>A0A5N6P0E7_9ASTR</name>